<evidence type="ECO:0000313" key="4">
    <source>
        <dbReference type="EMBL" id="OGL78205.1"/>
    </source>
</evidence>
<name>A0A1F7UIX3_9BACT</name>
<accession>A0A1F7UIX3</accession>
<protein>
    <recommendedName>
        <fullName evidence="3">SHSP domain-containing protein</fullName>
    </recommendedName>
</protein>
<evidence type="ECO:0000256" key="1">
    <source>
        <dbReference type="PROSITE-ProRule" id="PRU00285"/>
    </source>
</evidence>
<dbReference type="STRING" id="1802399.A3E39_03035"/>
<dbReference type="Pfam" id="PF00011">
    <property type="entry name" value="HSP20"/>
    <property type="match status" value="1"/>
</dbReference>
<comment type="caution">
    <text evidence="4">The sequence shown here is derived from an EMBL/GenBank/DDBJ whole genome shotgun (WGS) entry which is preliminary data.</text>
</comment>
<dbReference type="AlphaFoldDB" id="A0A1F7UIX3"/>
<dbReference type="SUPFAM" id="SSF49764">
    <property type="entry name" value="HSP20-like chaperones"/>
    <property type="match status" value="1"/>
</dbReference>
<dbReference type="InterPro" id="IPR008978">
    <property type="entry name" value="HSP20-like_chaperone"/>
</dbReference>
<evidence type="ECO:0000256" key="2">
    <source>
        <dbReference type="RuleBase" id="RU003616"/>
    </source>
</evidence>
<proteinExistence type="inferred from homology"/>
<feature type="domain" description="SHSP" evidence="3">
    <location>
        <begin position="21"/>
        <end position="133"/>
    </location>
</feature>
<dbReference type="PROSITE" id="PS01031">
    <property type="entry name" value="SHSP"/>
    <property type="match status" value="1"/>
</dbReference>
<sequence length="136" mass="15281">MPMIPWKPTFDPFNDMNELMQQYRGIVPPVDMYQTKDAVVVETPLAGVDPDKVDVTVENGVLTIKGSMEKKTEIDEKDYYRKEVRSGSVFRQVALPTRVVEGKAEASLENGMLKVRIPKAAEIAGKTVKINVKKKK</sequence>
<evidence type="ECO:0000259" key="3">
    <source>
        <dbReference type="PROSITE" id="PS01031"/>
    </source>
</evidence>
<dbReference type="CDD" id="cd06464">
    <property type="entry name" value="ACD_sHsps-like"/>
    <property type="match status" value="1"/>
</dbReference>
<reference evidence="4 5" key="1">
    <citation type="journal article" date="2016" name="Nat. Commun.">
        <title>Thousands of microbial genomes shed light on interconnected biogeochemical processes in an aquifer system.</title>
        <authorList>
            <person name="Anantharaman K."/>
            <person name="Brown C.T."/>
            <person name="Hug L.A."/>
            <person name="Sharon I."/>
            <person name="Castelle C.J."/>
            <person name="Probst A.J."/>
            <person name="Thomas B.C."/>
            <person name="Singh A."/>
            <person name="Wilkins M.J."/>
            <person name="Karaoz U."/>
            <person name="Brodie E.L."/>
            <person name="Williams K.H."/>
            <person name="Hubbard S.S."/>
            <person name="Banfield J.F."/>
        </authorList>
    </citation>
    <scope>NUCLEOTIDE SEQUENCE [LARGE SCALE GENOMIC DNA]</scope>
</reference>
<organism evidence="4 5">
    <name type="scientific">Candidatus Uhrbacteria bacterium RIFCSPHIGHO2_12_FULL_60_25</name>
    <dbReference type="NCBI Taxonomy" id="1802399"/>
    <lineage>
        <taxon>Bacteria</taxon>
        <taxon>Candidatus Uhriibacteriota</taxon>
    </lineage>
</organism>
<dbReference type="PANTHER" id="PTHR11527">
    <property type="entry name" value="HEAT-SHOCK PROTEIN 20 FAMILY MEMBER"/>
    <property type="match status" value="1"/>
</dbReference>
<dbReference type="Gene3D" id="2.60.40.790">
    <property type="match status" value="1"/>
</dbReference>
<dbReference type="Proteomes" id="UP000176603">
    <property type="component" value="Unassembled WGS sequence"/>
</dbReference>
<dbReference type="InterPro" id="IPR002068">
    <property type="entry name" value="A-crystallin/Hsp20_dom"/>
</dbReference>
<gene>
    <name evidence="4" type="ORF">A3E39_03035</name>
</gene>
<evidence type="ECO:0000313" key="5">
    <source>
        <dbReference type="Proteomes" id="UP000176603"/>
    </source>
</evidence>
<dbReference type="EMBL" id="MGEH01000036">
    <property type="protein sequence ID" value="OGL78205.1"/>
    <property type="molecule type" value="Genomic_DNA"/>
</dbReference>
<dbReference type="InterPro" id="IPR031107">
    <property type="entry name" value="Small_HSP"/>
</dbReference>
<comment type="similarity">
    <text evidence="1 2">Belongs to the small heat shock protein (HSP20) family.</text>
</comment>